<feature type="compositionally biased region" description="Pro residues" evidence="1">
    <location>
        <begin position="56"/>
        <end position="66"/>
    </location>
</feature>
<dbReference type="RefSeq" id="WP_030282678.1">
    <property type="nucleotide sequence ID" value="NZ_JBEZVI010000020.1"/>
</dbReference>
<keyword evidence="2" id="KW-0472">Membrane</keyword>
<protein>
    <recommendedName>
        <fullName evidence="5">Serine/threonine protein kinase</fullName>
    </recommendedName>
</protein>
<feature type="compositionally biased region" description="Polar residues" evidence="1">
    <location>
        <begin position="32"/>
        <end position="45"/>
    </location>
</feature>
<dbReference type="Proteomes" id="UP001550853">
    <property type="component" value="Unassembled WGS sequence"/>
</dbReference>
<feature type="region of interest" description="Disordered" evidence="1">
    <location>
        <begin position="96"/>
        <end position="141"/>
    </location>
</feature>
<feature type="compositionally biased region" description="Low complexity" evidence="1">
    <location>
        <begin position="112"/>
        <end position="122"/>
    </location>
</feature>
<keyword evidence="2" id="KW-1133">Transmembrane helix</keyword>
<evidence type="ECO:0008006" key="5">
    <source>
        <dbReference type="Google" id="ProtNLM"/>
    </source>
</evidence>
<organism evidence="3 4">
    <name type="scientific">Streptomyces catenulae</name>
    <dbReference type="NCBI Taxonomy" id="66875"/>
    <lineage>
        <taxon>Bacteria</taxon>
        <taxon>Bacillati</taxon>
        <taxon>Actinomycetota</taxon>
        <taxon>Actinomycetes</taxon>
        <taxon>Kitasatosporales</taxon>
        <taxon>Streptomycetaceae</taxon>
        <taxon>Streptomyces</taxon>
    </lineage>
</organism>
<reference evidence="3 4" key="1">
    <citation type="submission" date="2024-06" db="EMBL/GenBank/DDBJ databases">
        <title>The Natural Products Discovery Center: Release of the First 8490 Sequenced Strains for Exploring Actinobacteria Biosynthetic Diversity.</title>
        <authorList>
            <person name="Kalkreuter E."/>
            <person name="Kautsar S.A."/>
            <person name="Yang D."/>
            <person name="Bader C.D."/>
            <person name="Teijaro C.N."/>
            <person name="Fluegel L."/>
            <person name="Davis C.M."/>
            <person name="Simpson J.R."/>
            <person name="Lauterbach L."/>
            <person name="Steele A.D."/>
            <person name="Gui C."/>
            <person name="Meng S."/>
            <person name="Li G."/>
            <person name="Viehrig K."/>
            <person name="Ye F."/>
            <person name="Su P."/>
            <person name="Kiefer A.F."/>
            <person name="Nichols A."/>
            <person name="Cepeda A.J."/>
            <person name="Yan W."/>
            <person name="Fan B."/>
            <person name="Jiang Y."/>
            <person name="Adhikari A."/>
            <person name="Zheng C.-J."/>
            <person name="Schuster L."/>
            <person name="Cowan T.M."/>
            <person name="Smanski M.J."/>
            <person name="Chevrette M.G."/>
            <person name="De Carvalho L.P.S."/>
            <person name="Shen B."/>
        </authorList>
    </citation>
    <scope>NUCLEOTIDE SEQUENCE [LARGE SCALE GENOMIC DNA]</scope>
    <source>
        <strain evidence="3 4">NPDC033039</strain>
    </source>
</reference>
<name>A0ABV2Z4M7_9ACTN</name>
<feature type="region of interest" description="Disordered" evidence="1">
    <location>
        <begin position="148"/>
        <end position="167"/>
    </location>
</feature>
<keyword evidence="2" id="KW-0812">Transmembrane</keyword>
<keyword evidence="4" id="KW-1185">Reference proteome</keyword>
<feature type="compositionally biased region" description="Pro residues" evidence="1">
    <location>
        <begin position="123"/>
        <end position="136"/>
    </location>
</feature>
<sequence>MVNEQTGNGRSAGAGEPGKPGVHQGASARDQGINNQAGRDQTIHNNSHHHHYYGAPPRPTSPPAPPGGGRGPRTVLAVAGAVVGAVVLTVVLTNLIPSGGGHRTDDGPTPGPTTTAAPTAAPTTPPPSESPTPPAPGTVRWQGELRLDGSDMGKKDLDTKQPTRVDQNDPAADLWFWHDMNGVLKADNDAIIAEWSGTGLPTAAQCAGIVGGSGTTELPLKTGKVLCLQTNDHRIGRLKVTKFWNDVGDGGVVFDTVIWEKS</sequence>
<evidence type="ECO:0000256" key="1">
    <source>
        <dbReference type="SAM" id="MobiDB-lite"/>
    </source>
</evidence>
<comment type="caution">
    <text evidence="3">The sequence shown here is derived from an EMBL/GenBank/DDBJ whole genome shotgun (WGS) entry which is preliminary data.</text>
</comment>
<dbReference type="EMBL" id="JBEZVI010000020">
    <property type="protein sequence ID" value="MEU3712945.1"/>
    <property type="molecule type" value="Genomic_DNA"/>
</dbReference>
<evidence type="ECO:0000256" key="2">
    <source>
        <dbReference type="SAM" id="Phobius"/>
    </source>
</evidence>
<proteinExistence type="predicted"/>
<feature type="transmembrane region" description="Helical" evidence="2">
    <location>
        <begin position="75"/>
        <end position="96"/>
    </location>
</feature>
<evidence type="ECO:0000313" key="3">
    <source>
        <dbReference type="EMBL" id="MEU3712945.1"/>
    </source>
</evidence>
<accession>A0ABV2Z4M7</accession>
<feature type="region of interest" description="Disordered" evidence="1">
    <location>
        <begin position="1"/>
        <end position="72"/>
    </location>
</feature>
<gene>
    <name evidence="3" type="ORF">AB0E61_22985</name>
</gene>
<evidence type="ECO:0000313" key="4">
    <source>
        <dbReference type="Proteomes" id="UP001550853"/>
    </source>
</evidence>